<reference evidence="2" key="2">
    <citation type="journal article" date="2024" name="Plant">
        <title>Genomic evolution and insights into agronomic trait innovations of Sesamum species.</title>
        <authorList>
            <person name="Miao H."/>
            <person name="Wang L."/>
            <person name="Qu L."/>
            <person name="Liu H."/>
            <person name="Sun Y."/>
            <person name="Le M."/>
            <person name="Wang Q."/>
            <person name="Wei S."/>
            <person name="Zheng Y."/>
            <person name="Lin W."/>
            <person name="Duan Y."/>
            <person name="Cao H."/>
            <person name="Xiong S."/>
            <person name="Wang X."/>
            <person name="Wei L."/>
            <person name="Li C."/>
            <person name="Ma Q."/>
            <person name="Ju M."/>
            <person name="Zhao R."/>
            <person name="Li G."/>
            <person name="Mu C."/>
            <person name="Tian Q."/>
            <person name="Mei H."/>
            <person name="Zhang T."/>
            <person name="Gao T."/>
            <person name="Zhang H."/>
        </authorList>
    </citation>
    <scope>NUCLEOTIDE SEQUENCE</scope>
    <source>
        <strain evidence="2">G02</strain>
    </source>
</reference>
<name>A0AAW2KA76_SESRA</name>
<dbReference type="Pfam" id="PF14244">
    <property type="entry name" value="Retrotran_gag_3"/>
    <property type="match status" value="1"/>
</dbReference>
<evidence type="ECO:0000313" key="2">
    <source>
        <dbReference type="EMBL" id="KAL0302981.1"/>
    </source>
</evidence>
<proteinExistence type="predicted"/>
<gene>
    <name evidence="2" type="ORF">Sradi_6166200</name>
</gene>
<sequence length="115" mass="12686">MNEAGAVPGSGSSSISGWNATRESEDLKVHTSNFPGMFLVSTPLTRNNFLLWSRSVKVALTANMELSFIDGTYPKPTENSEECKQWIRTDSMVMSWIQNSISKDIAKAFSYAKSA</sequence>
<organism evidence="2">
    <name type="scientific">Sesamum radiatum</name>
    <name type="common">Black benniseed</name>
    <dbReference type="NCBI Taxonomy" id="300843"/>
    <lineage>
        <taxon>Eukaryota</taxon>
        <taxon>Viridiplantae</taxon>
        <taxon>Streptophyta</taxon>
        <taxon>Embryophyta</taxon>
        <taxon>Tracheophyta</taxon>
        <taxon>Spermatophyta</taxon>
        <taxon>Magnoliopsida</taxon>
        <taxon>eudicotyledons</taxon>
        <taxon>Gunneridae</taxon>
        <taxon>Pentapetalae</taxon>
        <taxon>asterids</taxon>
        <taxon>lamiids</taxon>
        <taxon>Lamiales</taxon>
        <taxon>Pedaliaceae</taxon>
        <taxon>Sesamum</taxon>
    </lineage>
</organism>
<accession>A0AAW2KA76</accession>
<dbReference type="InterPro" id="IPR029472">
    <property type="entry name" value="Copia-like_N"/>
</dbReference>
<dbReference type="EMBL" id="JACGWJ010000029">
    <property type="protein sequence ID" value="KAL0302981.1"/>
    <property type="molecule type" value="Genomic_DNA"/>
</dbReference>
<comment type="caution">
    <text evidence="2">The sequence shown here is derived from an EMBL/GenBank/DDBJ whole genome shotgun (WGS) entry which is preliminary data.</text>
</comment>
<dbReference type="AlphaFoldDB" id="A0AAW2KA76"/>
<protein>
    <recommendedName>
        <fullName evidence="1">Retrotransposon Copia-like N-terminal domain-containing protein</fullName>
    </recommendedName>
</protein>
<feature type="domain" description="Retrotransposon Copia-like N-terminal" evidence="1">
    <location>
        <begin position="30"/>
        <end position="77"/>
    </location>
</feature>
<reference evidence="2" key="1">
    <citation type="submission" date="2020-06" db="EMBL/GenBank/DDBJ databases">
        <authorList>
            <person name="Li T."/>
            <person name="Hu X."/>
            <person name="Zhang T."/>
            <person name="Song X."/>
            <person name="Zhang H."/>
            <person name="Dai N."/>
            <person name="Sheng W."/>
            <person name="Hou X."/>
            <person name="Wei L."/>
        </authorList>
    </citation>
    <scope>NUCLEOTIDE SEQUENCE</scope>
    <source>
        <strain evidence="2">G02</strain>
        <tissue evidence="2">Leaf</tissue>
    </source>
</reference>
<evidence type="ECO:0000259" key="1">
    <source>
        <dbReference type="Pfam" id="PF14244"/>
    </source>
</evidence>
<dbReference type="PANTHER" id="PTHR37610">
    <property type="entry name" value="CCHC-TYPE DOMAIN-CONTAINING PROTEIN"/>
    <property type="match status" value="1"/>
</dbReference>
<dbReference type="PANTHER" id="PTHR37610:SF40">
    <property type="entry name" value="OS01G0909600 PROTEIN"/>
    <property type="match status" value="1"/>
</dbReference>